<dbReference type="AlphaFoldDB" id="A0A4V1ZH46"/>
<keyword evidence="4" id="KW-1185">Reference proteome</keyword>
<dbReference type="Proteomes" id="UP000293764">
    <property type="component" value="Unassembled WGS sequence"/>
</dbReference>
<accession>A0A4V1ZH46</accession>
<evidence type="ECO:0000256" key="2">
    <source>
        <dbReference type="SAM" id="Phobius"/>
    </source>
</evidence>
<feature type="compositionally biased region" description="Low complexity" evidence="1">
    <location>
        <begin position="263"/>
        <end position="286"/>
    </location>
</feature>
<proteinExistence type="predicted"/>
<evidence type="ECO:0000313" key="4">
    <source>
        <dbReference type="Proteomes" id="UP000293764"/>
    </source>
</evidence>
<evidence type="ECO:0000313" key="3">
    <source>
        <dbReference type="EMBL" id="RYV50774.1"/>
    </source>
</evidence>
<sequence>MDLFTILGTCLRRWYVVLPVLAISGYFAMQAYEAVEPQYTASTSIVILPSQTLPGEEGAVETPTLENPYAGSGGPKLAAAVLAKNIDSSSFRDRLGMAPDDTSTFEASVAQTQPIITVDAMANSPEAAIATLDAVTESARVVLDEFQAVAEAPEAKRYLVAAAVPVSNVTDVTPSRWRTAGAILVVGAGLAALLAVALDAALKARRRDAVLAADVPPAAQQERPEQPEPDARAPERDAAADEVESIGRSDGREAAIDPDESEASPPGRSSSTRGGAARPVAIAHARASVDHDK</sequence>
<organism evidence="3 4">
    <name type="scientific">Pengzhenrongella frigida</name>
    <dbReference type="NCBI Taxonomy" id="1259133"/>
    <lineage>
        <taxon>Bacteria</taxon>
        <taxon>Bacillati</taxon>
        <taxon>Actinomycetota</taxon>
        <taxon>Actinomycetes</taxon>
        <taxon>Micrococcales</taxon>
        <taxon>Pengzhenrongella</taxon>
    </lineage>
</organism>
<evidence type="ECO:0000256" key="1">
    <source>
        <dbReference type="SAM" id="MobiDB-lite"/>
    </source>
</evidence>
<reference evidence="3 4" key="1">
    <citation type="submission" date="2019-01" db="EMBL/GenBank/DDBJ databases">
        <title>Novel species of Cellulomonas.</title>
        <authorList>
            <person name="Liu Q."/>
            <person name="Xin Y.-H."/>
        </authorList>
    </citation>
    <scope>NUCLEOTIDE SEQUENCE [LARGE SCALE GENOMIC DNA]</scope>
    <source>
        <strain evidence="3 4">HLT2-17</strain>
    </source>
</reference>
<keyword evidence="2" id="KW-1133">Transmembrane helix</keyword>
<feature type="transmembrane region" description="Helical" evidence="2">
    <location>
        <begin position="177"/>
        <end position="198"/>
    </location>
</feature>
<keyword evidence="2" id="KW-0472">Membrane</keyword>
<gene>
    <name evidence="3" type="ORF">EUA98_12040</name>
</gene>
<comment type="caution">
    <text evidence="3">The sequence shown here is derived from an EMBL/GenBank/DDBJ whole genome shotgun (WGS) entry which is preliminary data.</text>
</comment>
<name>A0A4V1ZH46_9MICO</name>
<feature type="compositionally biased region" description="Basic and acidic residues" evidence="1">
    <location>
        <begin position="222"/>
        <end position="255"/>
    </location>
</feature>
<evidence type="ECO:0008006" key="5">
    <source>
        <dbReference type="Google" id="ProtNLM"/>
    </source>
</evidence>
<feature type="region of interest" description="Disordered" evidence="1">
    <location>
        <begin position="213"/>
        <end position="293"/>
    </location>
</feature>
<keyword evidence="2" id="KW-0812">Transmembrane</keyword>
<dbReference type="OrthoDB" id="3695950at2"/>
<protein>
    <recommendedName>
        <fullName evidence="5">Lipopolysaccharide biosynthesis protein</fullName>
    </recommendedName>
</protein>
<dbReference type="RefSeq" id="WP_130102934.1">
    <property type="nucleotide sequence ID" value="NZ_SDWW01000027.1"/>
</dbReference>
<dbReference type="EMBL" id="SDWW01000027">
    <property type="protein sequence ID" value="RYV50774.1"/>
    <property type="molecule type" value="Genomic_DNA"/>
</dbReference>